<organism evidence="2 3">
    <name type="scientific">Polarella glacialis</name>
    <name type="common">Dinoflagellate</name>
    <dbReference type="NCBI Taxonomy" id="89957"/>
    <lineage>
        <taxon>Eukaryota</taxon>
        <taxon>Sar</taxon>
        <taxon>Alveolata</taxon>
        <taxon>Dinophyceae</taxon>
        <taxon>Suessiales</taxon>
        <taxon>Suessiaceae</taxon>
        <taxon>Polarella</taxon>
    </lineage>
</organism>
<reference evidence="2" key="1">
    <citation type="submission" date="2021-02" db="EMBL/GenBank/DDBJ databases">
        <authorList>
            <person name="Dougan E. K."/>
            <person name="Rhodes N."/>
            <person name="Thang M."/>
            <person name="Chan C."/>
        </authorList>
    </citation>
    <scope>NUCLEOTIDE SEQUENCE</scope>
</reference>
<dbReference type="Proteomes" id="UP000654075">
    <property type="component" value="Unassembled WGS sequence"/>
</dbReference>
<accession>A0A813H3A8</accession>
<evidence type="ECO:0000313" key="3">
    <source>
        <dbReference type="Proteomes" id="UP000654075"/>
    </source>
</evidence>
<sequence>RKTAAFPCHNTATTPTSKSQQQQEQKKRQQQQRQQQQPASMILDFDKLFVRIKVGAKSDLGWTELECGFGDDPACADFKLSYRHPIPGVTVLRGQFTLETSVPAQALFPRPEWLCLPSYKHCQEFFEMELDHMLAPGDAIVSMTRASRDANKDNQTLTQMRALMEVLAGSHEKEKAADDTLTEYSTVKARLAVRWDYPEVGSTVHIVAPLDPVSLQPCSELGMHRSVVSVFRQDPTEANKVRVTKAIVVSGTVPPWAGSHFRKVLMTSRERMLKVASLPFMHNLRAEGKDFYLVVSLKCCVRGPPLLPCEETDAEGREDSRVCLEGQVIKCWERLKEDNFSLCSYVRRFLSSAGLAVNVFGNFDGRELVSYQAFVQRSQWDAVRPEFEKAWKSHGAAYRRLNGGCAAPKLVEGGVARWKPCEEDAERFNDGCPLSQKESIGITIRNTFIEVVDSSDGPLKKGLQRMNSF</sequence>
<dbReference type="EMBL" id="CAJNNV010030311">
    <property type="protein sequence ID" value="CAE8632114.1"/>
    <property type="molecule type" value="Genomic_DNA"/>
</dbReference>
<comment type="caution">
    <text evidence="2">The sequence shown here is derived from an EMBL/GenBank/DDBJ whole genome shotgun (WGS) entry which is preliminary data.</text>
</comment>
<feature type="compositionally biased region" description="Polar residues" evidence="1">
    <location>
        <begin position="10"/>
        <end position="19"/>
    </location>
</feature>
<protein>
    <submittedName>
        <fullName evidence="2">Uncharacterized protein</fullName>
    </submittedName>
</protein>
<name>A0A813H3A8_POLGL</name>
<gene>
    <name evidence="2" type="ORF">PGLA1383_LOCUS48097</name>
</gene>
<dbReference type="OrthoDB" id="418597at2759"/>
<evidence type="ECO:0000256" key="1">
    <source>
        <dbReference type="SAM" id="MobiDB-lite"/>
    </source>
</evidence>
<feature type="non-terminal residue" evidence="2">
    <location>
        <position position="469"/>
    </location>
</feature>
<dbReference type="AlphaFoldDB" id="A0A813H3A8"/>
<keyword evidence="3" id="KW-1185">Reference proteome</keyword>
<proteinExistence type="predicted"/>
<feature type="region of interest" description="Disordered" evidence="1">
    <location>
        <begin position="1"/>
        <end position="38"/>
    </location>
</feature>
<evidence type="ECO:0000313" key="2">
    <source>
        <dbReference type="EMBL" id="CAE8632114.1"/>
    </source>
</evidence>